<sequence>MRRSVSSVAIGNMNSFEGLSRDLRWQDGHVNVNINTIQTLSRNGVYAVNGKEVQRIDKTGLVFKPITKPAQTTVRHGPLSQGPSRPLQRCTSDVWGQRRKSSMQTMSPLQMALISPDIRIRIEDIRDWFALQDYIRDRLDDEMILAFLHTCYYNVKEVRKRIIEYFHARSCLPNMLDFGRDPQLLSDSVQPVLDHFYICPLVHATRNEIIIYVKCASPEPPPDHEYTGYHRLLFSITEQCVRDHPTRDGFTFVFDSGNFAFGHFKKAGFKMATQLFNYYQVMIMRPLLWPSGPEH</sequence>
<name>A0A3Q0J7Y1_DIACI</name>
<dbReference type="GeneID" id="103516353"/>
<keyword evidence="1" id="KW-1185">Reference proteome</keyword>
<dbReference type="PaxDb" id="121845-A0A3Q0J7Y1"/>
<dbReference type="AlphaFoldDB" id="A0A3Q0J7Y1"/>
<dbReference type="InterPro" id="IPR036273">
    <property type="entry name" value="CRAL/TRIO_N_dom_sf"/>
</dbReference>
<reference evidence="2" key="1">
    <citation type="submission" date="2025-08" db="UniProtKB">
        <authorList>
            <consortium name="RefSeq"/>
        </authorList>
    </citation>
    <scope>IDENTIFICATION</scope>
</reference>
<accession>A0A3Q0J7Y1</accession>
<dbReference type="KEGG" id="dci:103516353"/>
<evidence type="ECO:0000313" key="1">
    <source>
        <dbReference type="Proteomes" id="UP000079169"/>
    </source>
</evidence>
<protein>
    <submittedName>
        <fullName evidence="2">Uncharacterized protein LOC103516353</fullName>
    </submittedName>
</protein>
<dbReference type="Proteomes" id="UP000079169">
    <property type="component" value="Unplaced"/>
</dbReference>
<dbReference type="PANTHER" id="PTHR10174">
    <property type="entry name" value="ALPHA-TOCOPHEROL TRANSFER PROTEIN-RELATED"/>
    <property type="match status" value="1"/>
</dbReference>
<dbReference type="Gene3D" id="3.40.525.10">
    <property type="entry name" value="CRAL-TRIO lipid binding domain"/>
    <property type="match status" value="1"/>
</dbReference>
<dbReference type="GO" id="GO:0016020">
    <property type="term" value="C:membrane"/>
    <property type="evidence" value="ECO:0007669"/>
    <property type="project" value="TreeGrafter"/>
</dbReference>
<dbReference type="SUPFAM" id="SSF52087">
    <property type="entry name" value="CRAL/TRIO domain"/>
    <property type="match status" value="1"/>
</dbReference>
<dbReference type="RefSeq" id="XP_026684582.1">
    <property type="nucleotide sequence ID" value="XM_026828781.1"/>
</dbReference>
<dbReference type="SUPFAM" id="SSF46938">
    <property type="entry name" value="CRAL/TRIO N-terminal domain"/>
    <property type="match status" value="1"/>
</dbReference>
<organism evidence="1 2">
    <name type="scientific">Diaphorina citri</name>
    <name type="common">Asian citrus psyllid</name>
    <dbReference type="NCBI Taxonomy" id="121845"/>
    <lineage>
        <taxon>Eukaryota</taxon>
        <taxon>Metazoa</taxon>
        <taxon>Ecdysozoa</taxon>
        <taxon>Arthropoda</taxon>
        <taxon>Hexapoda</taxon>
        <taxon>Insecta</taxon>
        <taxon>Pterygota</taxon>
        <taxon>Neoptera</taxon>
        <taxon>Paraneoptera</taxon>
        <taxon>Hemiptera</taxon>
        <taxon>Sternorrhyncha</taxon>
        <taxon>Psylloidea</taxon>
        <taxon>Psyllidae</taxon>
        <taxon>Diaphorininae</taxon>
        <taxon>Diaphorina</taxon>
    </lineage>
</organism>
<evidence type="ECO:0000313" key="2">
    <source>
        <dbReference type="RefSeq" id="XP_026684582.1"/>
    </source>
</evidence>
<proteinExistence type="predicted"/>
<gene>
    <name evidence="2" type="primary">LOC103516353</name>
</gene>
<dbReference type="GO" id="GO:1902936">
    <property type="term" value="F:phosphatidylinositol bisphosphate binding"/>
    <property type="evidence" value="ECO:0007669"/>
    <property type="project" value="TreeGrafter"/>
</dbReference>
<dbReference type="InterPro" id="IPR036865">
    <property type="entry name" value="CRAL-TRIO_dom_sf"/>
</dbReference>
<dbReference type="PANTHER" id="PTHR10174:SF224">
    <property type="entry name" value="RETINOL-BINDING PROTEIN PINTA"/>
    <property type="match status" value="1"/>
</dbReference>